<dbReference type="InterPro" id="IPR038733">
    <property type="entry name" value="Predicted_DNA_bind_prot_RHH"/>
</dbReference>
<dbReference type="Proteomes" id="UP000635902">
    <property type="component" value="Unassembled WGS sequence"/>
</dbReference>
<dbReference type="EMBL" id="JADKMY010000004">
    <property type="protein sequence ID" value="MBF4554362.1"/>
    <property type="molecule type" value="Genomic_DNA"/>
</dbReference>
<name>A0ABR9ZLV0_9CORY</name>
<dbReference type="Pfam" id="PF12651">
    <property type="entry name" value="RHH_3"/>
    <property type="match status" value="1"/>
</dbReference>
<dbReference type="InterPro" id="IPR013321">
    <property type="entry name" value="Arc_rbn_hlx_hlx"/>
</dbReference>
<organism evidence="3 4">
    <name type="scientific">Corynebacterium suicordis DSM 45110</name>
    <dbReference type="NCBI Taxonomy" id="1121369"/>
    <lineage>
        <taxon>Bacteria</taxon>
        <taxon>Bacillati</taxon>
        <taxon>Actinomycetota</taxon>
        <taxon>Actinomycetes</taxon>
        <taxon>Mycobacteriales</taxon>
        <taxon>Corynebacteriaceae</taxon>
        <taxon>Corynebacterium</taxon>
    </lineage>
</organism>
<evidence type="ECO:0000313" key="4">
    <source>
        <dbReference type="Proteomes" id="UP000635902"/>
    </source>
</evidence>
<reference evidence="3 4" key="1">
    <citation type="submission" date="2020-10" db="EMBL/GenBank/DDBJ databases">
        <title>Novel species in genus Corynebacterium.</title>
        <authorList>
            <person name="Zhang G."/>
        </authorList>
    </citation>
    <scope>NUCLEOTIDE SEQUENCE [LARGE SCALE GENOMIC DNA]</scope>
    <source>
        <strain evidence="3 4">DSM 45110</strain>
    </source>
</reference>
<evidence type="ECO:0000259" key="2">
    <source>
        <dbReference type="Pfam" id="PF12651"/>
    </source>
</evidence>
<feature type="domain" description="Predicted DNA-binding protein ribbon-helix-helix" evidence="2">
    <location>
        <begin position="34"/>
        <end position="72"/>
    </location>
</feature>
<gene>
    <name evidence="3" type="ORF">IRY30_09800</name>
</gene>
<evidence type="ECO:0000313" key="3">
    <source>
        <dbReference type="EMBL" id="MBF4554362.1"/>
    </source>
</evidence>
<keyword evidence="4" id="KW-1185">Reference proteome</keyword>
<evidence type="ECO:0000256" key="1">
    <source>
        <dbReference type="SAM" id="MobiDB-lite"/>
    </source>
</evidence>
<protein>
    <submittedName>
        <fullName evidence="3">Ribbon-helix-helix domain-containing protein</fullName>
    </submittedName>
</protein>
<sequence length="74" mass="8096">MSSTNKNKLGPRATRPVKSVQDTFRPAEATPAVKTSLTLNADLYKQLKVYAAANSLPLNKLVDEAIGDLLKKRQ</sequence>
<comment type="caution">
    <text evidence="3">The sequence shown here is derived from an EMBL/GenBank/DDBJ whole genome shotgun (WGS) entry which is preliminary data.</text>
</comment>
<accession>A0ABR9ZLV0</accession>
<dbReference type="Gene3D" id="1.10.1220.10">
    <property type="entry name" value="Met repressor-like"/>
    <property type="match status" value="1"/>
</dbReference>
<feature type="region of interest" description="Disordered" evidence="1">
    <location>
        <begin position="1"/>
        <end position="23"/>
    </location>
</feature>
<dbReference type="RefSeq" id="WP_194557271.1">
    <property type="nucleotide sequence ID" value="NZ_JADKMY010000004.1"/>
</dbReference>
<proteinExistence type="predicted"/>